<dbReference type="InterPro" id="IPR028589">
    <property type="entry name" value="SPB1-like"/>
</dbReference>
<dbReference type="SUPFAM" id="SSF53335">
    <property type="entry name" value="S-adenosyl-L-methionine-dependent methyltransferases"/>
    <property type="match status" value="1"/>
</dbReference>
<reference evidence="13" key="1">
    <citation type="submission" date="2021-06" db="EMBL/GenBank/DDBJ databases">
        <authorList>
            <person name="Kallberg Y."/>
            <person name="Tangrot J."/>
            <person name="Rosling A."/>
        </authorList>
    </citation>
    <scope>NUCLEOTIDE SEQUENCE</scope>
    <source>
        <strain evidence="13">BR232B</strain>
    </source>
</reference>
<evidence type="ECO:0000256" key="9">
    <source>
        <dbReference type="SAM" id="MobiDB-lite"/>
    </source>
</evidence>
<feature type="region of interest" description="Disordered" evidence="9">
    <location>
        <begin position="742"/>
        <end position="761"/>
    </location>
</feature>
<feature type="compositionally biased region" description="Basic and acidic residues" evidence="9">
    <location>
        <begin position="493"/>
        <end position="506"/>
    </location>
</feature>
<keyword evidence="7 8" id="KW-0539">Nucleus</keyword>
<dbReference type="InterPro" id="IPR002877">
    <property type="entry name" value="RNA_MeTrfase_FtsJ_dom"/>
</dbReference>
<keyword evidence="2 8" id="KW-0690">Ribosome biogenesis</keyword>
<name>A0A9N9C694_9GLOM</name>
<dbReference type="GO" id="GO:0030687">
    <property type="term" value="C:preribosome, large subunit precursor"/>
    <property type="evidence" value="ECO:0007669"/>
    <property type="project" value="TreeGrafter"/>
</dbReference>
<feature type="compositionally biased region" description="Basic residues" evidence="9">
    <location>
        <begin position="749"/>
        <end position="761"/>
    </location>
</feature>
<dbReference type="OrthoDB" id="1287559at2759"/>
<evidence type="ECO:0000256" key="8">
    <source>
        <dbReference type="HAMAP-Rule" id="MF_03163"/>
    </source>
</evidence>
<feature type="region of interest" description="Disordered" evidence="9">
    <location>
        <begin position="483"/>
        <end position="567"/>
    </location>
</feature>
<comment type="caution">
    <text evidence="13">The sequence shown here is derived from an EMBL/GenBank/DDBJ whole genome shotgun (WGS) entry which is preliminary data.</text>
</comment>
<dbReference type="EMBL" id="CAJVPI010000998">
    <property type="protein sequence ID" value="CAG8587960.1"/>
    <property type="molecule type" value="Genomic_DNA"/>
</dbReference>
<dbReference type="InterPro" id="IPR029063">
    <property type="entry name" value="SAM-dependent_MTases_sf"/>
</dbReference>
<feature type="coiled-coil region" evidence="8">
    <location>
        <begin position="430"/>
        <end position="468"/>
    </location>
</feature>
<dbReference type="Gene3D" id="3.40.50.150">
    <property type="entry name" value="Vaccinia Virus protein VP39"/>
    <property type="match status" value="1"/>
</dbReference>
<evidence type="ECO:0000256" key="5">
    <source>
        <dbReference type="ARBA" id="ARBA00022679"/>
    </source>
</evidence>
<evidence type="ECO:0000259" key="11">
    <source>
        <dbReference type="Pfam" id="PF07780"/>
    </source>
</evidence>
<keyword evidence="6 8" id="KW-0949">S-adenosyl-L-methionine</keyword>
<comment type="subcellular location">
    <subcellularLocation>
        <location evidence="1 8">Nucleus</location>
        <location evidence="1 8">Nucleolus</location>
    </subcellularLocation>
</comment>
<evidence type="ECO:0000256" key="6">
    <source>
        <dbReference type="ARBA" id="ARBA00022691"/>
    </source>
</evidence>
<dbReference type="Proteomes" id="UP000789739">
    <property type="component" value="Unassembled WGS sequence"/>
</dbReference>
<evidence type="ECO:0000256" key="1">
    <source>
        <dbReference type="ARBA" id="ARBA00004604"/>
    </source>
</evidence>
<keyword evidence="4 8" id="KW-0489">Methyltransferase</keyword>
<feature type="domain" description="DUF3381" evidence="12">
    <location>
        <begin position="234"/>
        <end position="367"/>
    </location>
</feature>
<dbReference type="GO" id="GO:0008650">
    <property type="term" value="F:rRNA (uridine-2'-O-)-methyltransferase activity"/>
    <property type="evidence" value="ECO:0007669"/>
    <property type="project" value="TreeGrafter"/>
</dbReference>
<feature type="active site" description="Proton acceptor" evidence="8">
    <location>
        <position position="158"/>
    </location>
</feature>
<dbReference type="GO" id="GO:0000463">
    <property type="term" value="P:maturation of LSU-rRNA from tricistronic rRNA transcript (SSU-rRNA, 5.8S rRNA, LSU-rRNA)"/>
    <property type="evidence" value="ECO:0007669"/>
    <property type="project" value="TreeGrafter"/>
</dbReference>
<proteinExistence type="inferred from homology"/>
<dbReference type="GO" id="GO:0000466">
    <property type="term" value="P:maturation of 5.8S rRNA from tricistronic rRNA transcript (SSU-rRNA, 5.8S rRNA, LSU-rRNA)"/>
    <property type="evidence" value="ECO:0007669"/>
    <property type="project" value="TreeGrafter"/>
</dbReference>
<keyword evidence="8" id="KW-0175">Coiled coil</keyword>
<evidence type="ECO:0000259" key="12">
    <source>
        <dbReference type="Pfam" id="PF11861"/>
    </source>
</evidence>
<evidence type="ECO:0000313" key="13">
    <source>
        <dbReference type="EMBL" id="CAG8587960.1"/>
    </source>
</evidence>
<dbReference type="Pfam" id="PF07780">
    <property type="entry name" value="Spb1_C"/>
    <property type="match status" value="1"/>
</dbReference>
<organism evidence="13 14">
    <name type="scientific">Paraglomus brasilianum</name>
    <dbReference type="NCBI Taxonomy" id="144538"/>
    <lineage>
        <taxon>Eukaryota</taxon>
        <taxon>Fungi</taxon>
        <taxon>Fungi incertae sedis</taxon>
        <taxon>Mucoromycota</taxon>
        <taxon>Glomeromycotina</taxon>
        <taxon>Glomeromycetes</taxon>
        <taxon>Paraglomerales</taxon>
        <taxon>Paraglomeraceae</taxon>
        <taxon>Paraglomus</taxon>
    </lineage>
</organism>
<feature type="region of interest" description="Disordered" evidence="9">
    <location>
        <begin position="713"/>
        <end position="734"/>
    </location>
</feature>
<feature type="binding site" evidence="8">
    <location>
        <position position="77"/>
    </location>
    <ligand>
        <name>S-adenosyl-L-methionine</name>
        <dbReference type="ChEBI" id="CHEBI:59789"/>
    </ligand>
</feature>
<dbReference type="GO" id="GO:0016435">
    <property type="term" value="F:rRNA (guanine) methyltransferase activity"/>
    <property type="evidence" value="ECO:0007669"/>
    <property type="project" value="TreeGrafter"/>
</dbReference>
<gene>
    <name evidence="13" type="ORF">PBRASI_LOCUS6965</name>
</gene>
<keyword evidence="5 8" id="KW-0808">Transferase</keyword>
<dbReference type="Pfam" id="PF11861">
    <property type="entry name" value="DUF3381"/>
    <property type="match status" value="1"/>
</dbReference>
<feature type="compositionally biased region" description="Acidic residues" evidence="9">
    <location>
        <begin position="549"/>
        <end position="564"/>
    </location>
</feature>
<accession>A0A9N9C694</accession>
<evidence type="ECO:0000256" key="7">
    <source>
        <dbReference type="ARBA" id="ARBA00023242"/>
    </source>
</evidence>
<feature type="binding site" evidence="8">
    <location>
        <position position="57"/>
    </location>
    <ligand>
        <name>S-adenosyl-L-methionine</name>
        <dbReference type="ChEBI" id="CHEBI:59789"/>
    </ligand>
</feature>
<keyword evidence="14" id="KW-1185">Reference proteome</keyword>
<evidence type="ECO:0000259" key="10">
    <source>
        <dbReference type="Pfam" id="PF01728"/>
    </source>
</evidence>
<dbReference type="PANTHER" id="PTHR10920">
    <property type="entry name" value="RIBOSOMAL RNA METHYLTRANSFERASE"/>
    <property type="match status" value="1"/>
</dbReference>
<evidence type="ECO:0000256" key="2">
    <source>
        <dbReference type="ARBA" id="ARBA00022517"/>
    </source>
</evidence>
<dbReference type="FunFam" id="3.40.50.150:FF:000004">
    <property type="entry name" value="AdoMet-dependent rRNA methyltransferase SPB1"/>
    <property type="match status" value="1"/>
</dbReference>
<dbReference type="AlphaFoldDB" id="A0A9N9C694"/>
<dbReference type="PANTHER" id="PTHR10920:SF13">
    <property type="entry name" value="PRE-RRNA 2'-O-RIBOSE RNA METHYLTRANSFERASE FTSJ3"/>
    <property type="match status" value="1"/>
</dbReference>
<sequence length="761" mass="86622">MGKRDKKTGKGRLDKYYHLAKDQGYRARSAFKLIQINKKYNFLEKSRVLIDLCAAPGGWLQVAKKYMPSQSLIIGVDLVPIKPIPGIITLQDDITSDKCRANLRAELKHWKADVILHDGAPNVGVAWIQDAYSQCELTLMALKLSVGFLTQGGIFVTKVFRSADYNNLLWVFNQLFKSVEATKPASSRIVSAEIFVICRDFIAPKKIDPKLLDPRAVFKELNAGPSRILDILHPEKKRRHREGYEDGNYTLFKSVSAIEFIDSEDPIKLLGDVNQITFDNEEAMELRQHKYTNEDIRTSCEDIKVLGKREFKDLLKWRKKIREWEAEPEDEDKAIQEELDRLVQESKTKTKKLRRKANEKRQKSVVRMQLNMITPADIGIESNKTGELMFDPKEVDGTEASIIGMIAVALDKLRKGKGELAELDALDALDESDSDNLDELEADMDNLYEEYKERRAERDAKYAALKRKAEKMEGLSEDVAVDDMEVDSISKGNDTDLSDKEEKIVEQDQEQSESGDAKSNTLKRKAEEMDESSDDTEDDDIEIVPKADESEEEMWDANASDEDEEKMKKAQTYGLTTAEAITLAQQLVNRQKTTGSLIDDGFNRHAFNDRIGLPSWFLDDETKHNKPNLPVTKEAIRVLRERMKALNARPIKKIAEAKARKKMRAVKKLTKLQKKTEAVAEGKDMTEREKADVIAKMVNKAATTKKRQVKVVVARGTNKGNKGRPKGVKGRYKMVDARMKKEVRALKRADKHGKNSKKQKR</sequence>
<dbReference type="HAMAP" id="MF_03163">
    <property type="entry name" value="RNA_methyltr_E_SPB1"/>
    <property type="match status" value="1"/>
</dbReference>
<evidence type="ECO:0000313" key="14">
    <source>
        <dbReference type="Proteomes" id="UP000789739"/>
    </source>
</evidence>
<feature type="domain" description="Ribosomal RNA methyltransferase FtsJ" evidence="10">
    <location>
        <begin position="25"/>
        <end position="201"/>
    </location>
</feature>
<dbReference type="InterPro" id="IPR015507">
    <property type="entry name" value="rRNA-MeTfrase_E"/>
</dbReference>
<dbReference type="HAMAP" id="MF_01547">
    <property type="entry name" value="RNA_methyltr_E"/>
    <property type="match status" value="1"/>
</dbReference>
<dbReference type="Pfam" id="PF01728">
    <property type="entry name" value="FtsJ"/>
    <property type="match status" value="1"/>
</dbReference>
<dbReference type="GO" id="GO:0005730">
    <property type="term" value="C:nucleolus"/>
    <property type="evidence" value="ECO:0007669"/>
    <property type="project" value="UniProtKB-SubCell"/>
</dbReference>
<keyword evidence="3 8" id="KW-0698">rRNA processing</keyword>
<feature type="compositionally biased region" description="Basic residues" evidence="9">
    <location>
        <begin position="721"/>
        <end position="732"/>
    </location>
</feature>
<feature type="compositionally biased region" description="Acidic residues" evidence="9">
    <location>
        <begin position="528"/>
        <end position="542"/>
    </location>
</feature>
<protein>
    <submittedName>
        <fullName evidence="13">8471_t:CDS:1</fullName>
    </submittedName>
</protein>
<evidence type="ECO:0000256" key="3">
    <source>
        <dbReference type="ARBA" id="ARBA00022552"/>
    </source>
</evidence>
<feature type="binding site" evidence="8">
    <location>
        <position position="118"/>
    </location>
    <ligand>
        <name>S-adenosyl-L-methionine</name>
        <dbReference type="ChEBI" id="CHEBI:59789"/>
    </ligand>
</feature>
<dbReference type="InterPro" id="IPR012920">
    <property type="entry name" value="rRNA_MeTfrase_SPB1-like_C"/>
</dbReference>
<feature type="binding site" evidence="8">
    <location>
        <position position="93"/>
    </location>
    <ligand>
        <name>S-adenosyl-L-methionine</name>
        <dbReference type="ChEBI" id="CHEBI:59789"/>
    </ligand>
</feature>
<evidence type="ECO:0000256" key="4">
    <source>
        <dbReference type="ARBA" id="ARBA00022603"/>
    </source>
</evidence>
<dbReference type="InterPro" id="IPR050082">
    <property type="entry name" value="RNA_methyltr_RlmE"/>
</dbReference>
<feature type="domain" description="Ribosomal RNA methyltransferase SPB1-like C-terminal" evidence="11">
    <location>
        <begin position="535"/>
        <end position="751"/>
    </location>
</feature>
<dbReference type="InterPro" id="IPR024576">
    <property type="entry name" value="rRNA_MeTfrase_Spb1_DUF3381"/>
</dbReference>
<comment type="similarity">
    <text evidence="8">Belongs to the class I-like SAM-binding methyltransferase superfamily. RNA methyltransferase RlmE family. SPB1 subfamily.</text>
</comment>
<feature type="binding site" evidence="8">
    <location>
        <position position="59"/>
    </location>
    <ligand>
        <name>S-adenosyl-L-methionine</name>
        <dbReference type="ChEBI" id="CHEBI:59789"/>
    </ligand>
</feature>